<dbReference type="PANTHER" id="PTHR12722:SF0">
    <property type="entry name" value="PROTEIN FAM50A"/>
    <property type="match status" value="1"/>
</dbReference>
<sequence>MESSAPSSATPSRSSTPNPASRFTSQQHTAEDLLKQQTVGLVHLSDFRKRRVEALEQKEREAQEKAAGRSGTSTPRDGEAEARPPKKKRKPAKKGALSFGLDEEEDGDTTGTSAAVTPRSSTPDGRASKATTPGAEDSDEAAVVKKRLGPNAKVGVAPKVMTKSALIREAQTRELLRKEYLSIQESVKATEIMLPFVFYDGSNIPGGVCKVKKGDYIWLFLDRARKVGAETGGGGGDKSRREWARVGVDDLMLVRGEIIIPHHYEFYYFIVNKTLGFNGPLFPFSAQPTSTTPATSTPSTPSGLTTHEQLSRANATKKKASAPSAADAELEGYRDDATLTKVVDRRWYERNKHIYPASIWEEFDPGKDYSKGVRKDTEGNAFFFSS</sequence>
<reference evidence="3 4" key="1">
    <citation type="submission" date="2023-08" db="EMBL/GenBank/DDBJ databases">
        <title>Black Yeasts Isolated from many extreme environments.</title>
        <authorList>
            <person name="Coleine C."/>
            <person name="Stajich J.E."/>
            <person name="Selbmann L."/>
        </authorList>
    </citation>
    <scope>NUCLEOTIDE SEQUENCE [LARGE SCALE GENOMIC DNA]</scope>
    <source>
        <strain evidence="3 4">CCFEE 536</strain>
    </source>
</reference>
<evidence type="ECO:0000256" key="1">
    <source>
        <dbReference type="SAM" id="MobiDB-lite"/>
    </source>
</evidence>
<accession>A0ABR0KSQ0</accession>
<name>A0ABR0KSQ0_9PEZI</name>
<protein>
    <recommendedName>
        <fullName evidence="2">FAM50A/XAP5 C-terminal domain-containing protein</fullName>
    </recommendedName>
</protein>
<feature type="compositionally biased region" description="Low complexity" evidence="1">
    <location>
        <begin position="1"/>
        <end position="22"/>
    </location>
</feature>
<dbReference type="InterPro" id="IPR048337">
    <property type="entry name" value="FAM50A/XAP5_C"/>
</dbReference>
<feature type="compositionally biased region" description="Low complexity" evidence="1">
    <location>
        <begin position="288"/>
        <end position="306"/>
    </location>
</feature>
<evidence type="ECO:0000313" key="3">
    <source>
        <dbReference type="EMBL" id="KAK5125899.1"/>
    </source>
</evidence>
<dbReference type="PANTHER" id="PTHR12722">
    <property type="entry name" value="XAP-5 PROTEIN-RELATED"/>
    <property type="match status" value="1"/>
</dbReference>
<comment type="caution">
    <text evidence="3">The sequence shown here is derived from an EMBL/GenBank/DDBJ whole genome shotgun (WGS) entry which is preliminary data.</text>
</comment>
<evidence type="ECO:0000259" key="2">
    <source>
        <dbReference type="Pfam" id="PF04921"/>
    </source>
</evidence>
<evidence type="ECO:0000313" key="4">
    <source>
        <dbReference type="Proteomes" id="UP001357485"/>
    </source>
</evidence>
<proteinExistence type="predicted"/>
<dbReference type="Proteomes" id="UP001357485">
    <property type="component" value="Unassembled WGS sequence"/>
</dbReference>
<feature type="compositionally biased region" description="Polar residues" evidence="1">
    <location>
        <begin position="109"/>
        <end position="123"/>
    </location>
</feature>
<feature type="region of interest" description="Disordered" evidence="1">
    <location>
        <begin position="1"/>
        <end position="141"/>
    </location>
</feature>
<dbReference type="Pfam" id="PF04921">
    <property type="entry name" value="XAP5"/>
    <property type="match status" value="1"/>
</dbReference>
<keyword evidence="4" id="KW-1185">Reference proteome</keyword>
<feature type="domain" description="FAM50A/XAP5 C-terminal" evidence="2">
    <location>
        <begin position="190"/>
        <end position="373"/>
    </location>
</feature>
<organism evidence="3 4">
    <name type="scientific">Cryomyces antarcticus</name>
    <dbReference type="NCBI Taxonomy" id="329879"/>
    <lineage>
        <taxon>Eukaryota</taxon>
        <taxon>Fungi</taxon>
        <taxon>Dikarya</taxon>
        <taxon>Ascomycota</taxon>
        <taxon>Pezizomycotina</taxon>
        <taxon>Dothideomycetes</taxon>
        <taxon>Dothideomycetes incertae sedis</taxon>
        <taxon>Cryomyces</taxon>
    </lineage>
</organism>
<feature type="region of interest" description="Disordered" evidence="1">
    <location>
        <begin position="288"/>
        <end position="329"/>
    </location>
</feature>
<gene>
    <name evidence="3" type="ORF">LTR16_003173</name>
</gene>
<feature type="compositionally biased region" description="Basic and acidic residues" evidence="1">
    <location>
        <begin position="52"/>
        <end position="67"/>
    </location>
</feature>
<dbReference type="EMBL" id="JAVRRA010024926">
    <property type="protein sequence ID" value="KAK5125899.1"/>
    <property type="molecule type" value="Genomic_DNA"/>
</dbReference>
<dbReference type="InterPro" id="IPR007005">
    <property type="entry name" value="XAP5"/>
</dbReference>